<feature type="compositionally biased region" description="Polar residues" evidence="1">
    <location>
        <begin position="63"/>
        <end position="77"/>
    </location>
</feature>
<feature type="transmembrane region" description="Helical" evidence="2">
    <location>
        <begin position="36"/>
        <end position="55"/>
    </location>
</feature>
<organism evidence="3 4">
    <name type="scientific">Acinetobacter nosocomialis</name>
    <dbReference type="NCBI Taxonomy" id="106654"/>
    <lineage>
        <taxon>Bacteria</taxon>
        <taxon>Pseudomonadati</taxon>
        <taxon>Pseudomonadota</taxon>
        <taxon>Gammaproteobacteria</taxon>
        <taxon>Moraxellales</taxon>
        <taxon>Moraxellaceae</taxon>
        <taxon>Acinetobacter</taxon>
        <taxon>Acinetobacter calcoaceticus/baumannii complex</taxon>
    </lineage>
</organism>
<evidence type="ECO:0000313" key="3">
    <source>
        <dbReference type="EMBL" id="QGA43070.1"/>
    </source>
</evidence>
<gene>
    <name evidence="3" type="ORF">GD578_03830</name>
</gene>
<reference evidence="3 4" key="1">
    <citation type="journal article" date="2021" name="MSphere">
        <title>Complete Genome Sequencing of Acinetobacter baumannii AC1633 and Acinetobacter nosocomialis AC1530 Unveils a Large Multidrug-Resistant Plasmid Encoding the NDM-1 and OXA-58 Carbapenemases.</title>
        <authorList>
            <person name="Alattraqchi A.G."/>
            <person name="Mohd Rani F."/>
            <person name="A. Rahman N.I."/>
            <person name="Ismail S."/>
            <person name="Cleary D.W."/>
            <person name="Clarke S.C."/>
            <person name="Yeo C.C."/>
        </authorList>
    </citation>
    <scope>NUCLEOTIDE SEQUENCE [LARGE SCALE GENOMIC DNA]</scope>
    <source>
        <strain evidence="3 4">AC1530</strain>
    </source>
</reference>
<proteinExistence type="predicted"/>
<dbReference type="AlphaFoldDB" id="A0AB37CSC3"/>
<protein>
    <recommendedName>
        <fullName evidence="5">Lipoprotein</fullName>
    </recommendedName>
</protein>
<evidence type="ECO:0000256" key="1">
    <source>
        <dbReference type="SAM" id="MobiDB-lite"/>
    </source>
</evidence>
<feature type="transmembrane region" description="Helical" evidence="2">
    <location>
        <begin position="12"/>
        <end position="29"/>
    </location>
</feature>
<dbReference type="Proteomes" id="UP000325778">
    <property type="component" value="Chromosome"/>
</dbReference>
<dbReference type="EMBL" id="CP045560">
    <property type="protein sequence ID" value="QGA43070.1"/>
    <property type="molecule type" value="Genomic_DNA"/>
</dbReference>
<keyword evidence="2" id="KW-0812">Transmembrane</keyword>
<feature type="region of interest" description="Disordered" evidence="1">
    <location>
        <begin position="63"/>
        <end position="83"/>
    </location>
</feature>
<name>A0AB37CSC3_ACINO</name>
<keyword evidence="2" id="KW-1133">Transmembrane helix</keyword>
<evidence type="ECO:0000313" key="4">
    <source>
        <dbReference type="Proteomes" id="UP000325778"/>
    </source>
</evidence>
<accession>A0AB37CSC3</accession>
<keyword evidence="2" id="KW-0472">Membrane</keyword>
<evidence type="ECO:0008006" key="5">
    <source>
        <dbReference type="Google" id="ProtNLM"/>
    </source>
</evidence>
<sequence length="253" mass="28414">MNNFEHRKVSIPLAIGIFIAPIIFAWFTLRKGYSKTARIVSFGYLALAFLAFFALPNQPQKVENPTVQTESKQTNPVKTEAEKTAEADAQAKQLKQKFEDRKAELEEEDKPHFEWPKVDYTQPVAKVDLKNDQAIIKAVGKPVVEQEKLTNENGEPATTYYFSKNVSSGLEITLSREFIDVAWQFNSKEPVKASAIFNDGQRITRALLGGKEGAALYENISKGGKVDFLSLDDGTEIHNARCGAYMCRYQVAR</sequence>
<dbReference type="RefSeq" id="WP_038342617.1">
    <property type="nucleotide sequence ID" value="NZ_CP045560.1"/>
</dbReference>
<evidence type="ECO:0000256" key="2">
    <source>
        <dbReference type="SAM" id="Phobius"/>
    </source>
</evidence>